<dbReference type="NCBIfam" id="TIGR01509">
    <property type="entry name" value="HAD-SF-IA-v3"/>
    <property type="match status" value="1"/>
</dbReference>
<accession>A0A1I0RZ92</accession>
<dbReference type="InterPro" id="IPR023198">
    <property type="entry name" value="PGP-like_dom2"/>
</dbReference>
<dbReference type="RefSeq" id="WP_089997098.1">
    <property type="nucleotide sequence ID" value="NZ_FOIZ01000002.1"/>
</dbReference>
<dbReference type="SFLD" id="SFLDS00003">
    <property type="entry name" value="Haloacid_Dehalogenase"/>
    <property type="match status" value="1"/>
</dbReference>
<evidence type="ECO:0000313" key="1">
    <source>
        <dbReference type="EMBL" id="SEW46287.1"/>
    </source>
</evidence>
<dbReference type="SUPFAM" id="SSF56784">
    <property type="entry name" value="HAD-like"/>
    <property type="match status" value="1"/>
</dbReference>
<dbReference type="InterPro" id="IPR006439">
    <property type="entry name" value="HAD-SF_hydro_IA"/>
</dbReference>
<proteinExistence type="predicted"/>
<gene>
    <name evidence="1" type="ORF">SAMN04488515_3476</name>
</gene>
<dbReference type="InterPro" id="IPR036412">
    <property type="entry name" value="HAD-like_sf"/>
</dbReference>
<dbReference type="Gene3D" id="3.40.50.1000">
    <property type="entry name" value="HAD superfamily/HAD-like"/>
    <property type="match status" value="1"/>
</dbReference>
<dbReference type="Gene3D" id="1.10.150.240">
    <property type="entry name" value="Putative phosphatase, domain 2"/>
    <property type="match status" value="1"/>
</dbReference>
<protein>
    <submittedName>
        <fullName evidence="1">Haloacid dehalogenase superfamily, subfamily IA, variant 3 with third motif having DD or ED</fullName>
    </submittedName>
</protein>
<dbReference type="InterPro" id="IPR023214">
    <property type="entry name" value="HAD_sf"/>
</dbReference>
<dbReference type="PANTHER" id="PTHR18901">
    <property type="entry name" value="2-DEOXYGLUCOSE-6-PHOSPHATE PHOSPHATASE 2"/>
    <property type="match status" value="1"/>
</dbReference>
<dbReference type="SFLD" id="SFLDG01129">
    <property type="entry name" value="C1.5:_HAD__Beta-PGM__Phosphata"/>
    <property type="match status" value="1"/>
</dbReference>
<dbReference type="CDD" id="cd07505">
    <property type="entry name" value="HAD_BPGM-like"/>
    <property type="match status" value="1"/>
</dbReference>
<organism evidence="1 2">
    <name type="scientific">Cognatiyoonia koreensis</name>
    <dbReference type="NCBI Taxonomy" id="364200"/>
    <lineage>
        <taxon>Bacteria</taxon>
        <taxon>Pseudomonadati</taxon>
        <taxon>Pseudomonadota</taxon>
        <taxon>Alphaproteobacteria</taxon>
        <taxon>Rhodobacterales</taxon>
        <taxon>Paracoccaceae</taxon>
        <taxon>Cognatiyoonia</taxon>
    </lineage>
</organism>
<evidence type="ECO:0000313" key="2">
    <source>
        <dbReference type="Proteomes" id="UP000199167"/>
    </source>
</evidence>
<name>A0A1I0RZ92_9RHOB</name>
<dbReference type="Pfam" id="PF00702">
    <property type="entry name" value="Hydrolase"/>
    <property type="match status" value="1"/>
</dbReference>
<sequence>MIQGVVFDMDGLLLDSERLYFEAYRATRRTLELPEDDALFLRMVGTNNRHGRTILEAGLDGALPLTTFEAHWAETSAEAIASGIPVKPGVQDLLAKLAAQNTPFAIATSSNTAKAWKHLSEAGIDHHFETLIGGDQVQNSKPAPDIYHKAVAALGIAPARCAAFEDSENGVRAAHAAGLATVQIPDLVSPSAALRALGHTIAPDLLSGARQIGLIV</sequence>
<dbReference type="Proteomes" id="UP000199167">
    <property type="component" value="Unassembled WGS sequence"/>
</dbReference>
<dbReference type="PRINTS" id="PR00413">
    <property type="entry name" value="HADHALOGNASE"/>
</dbReference>
<keyword evidence="2" id="KW-1185">Reference proteome</keyword>
<dbReference type="SFLD" id="SFLDG01135">
    <property type="entry name" value="C1.5.6:_HAD__Beta-PGM__Phospha"/>
    <property type="match status" value="1"/>
</dbReference>
<dbReference type="OrthoDB" id="9782449at2"/>
<dbReference type="EMBL" id="FOIZ01000002">
    <property type="protein sequence ID" value="SEW46287.1"/>
    <property type="molecule type" value="Genomic_DNA"/>
</dbReference>
<dbReference type="PANTHER" id="PTHR18901:SF38">
    <property type="entry name" value="PSEUDOURIDINE-5'-PHOSPHATASE"/>
    <property type="match status" value="1"/>
</dbReference>
<dbReference type="AlphaFoldDB" id="A0A1I0RZ92"/>
<dbReference type="STRING" id="364200.SAMN04488515_3476"/>
<reference evidence="1 2" key="1">
    <citation type="submission" date="2016-10" db="EMBL/GenBank/DDBJ databases">
        <authorList>
            <person name="de Groot N.N."/>
        </authorList>
    </citation>
    <scope>NUCLEOTIDE SEQUENCE [LARGE SCALE GENOMIC DNA]</scope>
    <source>
        <strain evidence="1 2">DSM 17925</strain>
    </source>
</reference>